<dbReference type="EMBL" id="UINC01018473">
    <property type="protein sequence ID" value="SVA77630.1"/>
    <property type="molecule type" value="Genomic_DNA"/>
</dbReference>
<dbReference type="InterPro" id="IPR016167">
    <property type="entry name" value="FAD-bd_PCMH_sub1"/>
</dbReference>
<evidence type="ECO:0000313" key="2">
    <source>
        <dbReference type="EMBL" id="SVA77630.1"/>
    </source>
</evidence>
<name>A0A381YKY3_9ZZZZ</name>
<dbReference type="SUPFAM" id="SSF56176">
    <property type="entry name" value="FAD-binding/transporter-associated domain-like"/>
    <property type="match status" value="1"/>
</dbReference>
<protein>
    <recommendedName>
        <fullName evidence="1">FAD-binding PCMH-type domain-containing protein</fullName>
    </recommendedName>
</protein>
<proteinExistence type="predicted"/>
<accession>A0A381YKY3</accession>
<dbReference type="PANTHER" id="PTHR43716">
    <property type="entry name" value="D-2-HYDROXYGLUTARATE DEHYDROGENASE, MITOCHONDRIAL"/>
    <property type="match status" value="1"/>
</dbReference>
<dbReference type="InterPro" id="IPR016166">
    <property type="entry name" value="FAD-bd_PCMH"/>
</dbReference>
<dbReference type="AlphaFoldDB" id="A0A381YKY3"/>
<dbReference type="PROSITE" id="PS51387">
    <property type="entry name" value="FAD_PCMH"/>
    <property type="match status" value="1"/>
</dbReference>
<evidence type="ECO:0000259" key="1">
    <source>
        <dbReference type="PROSITE" id="PS51387"/>
    </source>
</evidence>
<sequence length="144" mass="15955">MNKDIIKKIIAIIGNKNILLDEDEKNKYLSEWRGRYKGKALAVIKPNSTSEISRIMRLFHKENIKVIPQGGNTGLVGGQISFDENHIVLSTERLNNIREINILNNSITAESGVLLSIIHNICDENNILFPLSLASEGSCTIGGN</sequence>
<dbReference type="Pfam" id="PF01565">
    <property type="entry name" value="FAD_binding_4"/>
    <property type="match status" value="1"/>
</dbReference>
<dbReference type="InterPro" id="IPR036318">
    <property type="entry name" value="FAD-bd_PCMH-like_sf"/>
</dbReference>
<gene>
    <name evidence="2" type="ORF">METZ01_LOCUS130484</name>
</gene>
<reference evidence="2" key="1">
    <citation type="submission" date="2018-05" db="EMBL/GenBank/DDBJ databases">
        <authorList>
            <person name="Lanie J.A."/>
            <person name="Ng W.-L."/>
            <person name="Kazmierczak K.M."/>
            <person name="Andrzejewski T.M."/>
            <person name="Davidsen T.M."/>
            <person name="Wayne K.J."/>
            <person name="Tettelin H."/>
            <person name="Glass J.I."/>
            <person name="Rusch D."/>
            <person name="Podicherti R."/>
            <person name="Tsui H.-C.T."/>
            <person name="Winkler M.E."/>
        </authorList>
    </citation>
    <scope>NUCLEOTIDE SEQUENCE</scope>
</reference>
<dbReference type="PANTHER" id="PTHR43716:SF2">
    <property type="entry name" value="BLL6224 PROTEIN"/>
    <property type="match status" value="1"/>
</dbReference>
<dbReference type="GO" id="GO:0022904">
    <property type="term" value="P:respiratory electron transport chain"/>
    <property type="evidence" value="ECO:0007669"/>
    <property type="project" value="TreeGrafter"/>
</dbReference>
<dbReference type="GO" id="GO:0071949">
    <property type="term" value="F:FAD binding"/>
    <property type="evidence" value="ECO:0007669"/>
    <property type="project" value="InterPro"/>
</dbReference>
<dbReference type="Gene3D" id="3.30.43.10">
    <property type="entry name" value="Uridine Diphospho-n-acetylenolpyruvylglucosamine Reductase, domain 2"/>
    <property type="match status" value="1"/>
</dbReference>
<dbReference type="InterPro" id="IPR051264">
    <property type="entry name" value="FAD-oxidored/transferase_4"/>
</dbReference>
<dbReference type="InterPro" id="IPR006094">
    <property type="entry name" value="Oxid_FAD_bind_N"/>
</dbReference>
<organism evidence="2">
    <name type="scientific">marine metagenome</name>
    <dbReference type="NCBI Taxonomy" id="408172"/>
    <lineage>
        <taxon>unclassified sequences</taxon>
        <taxon>metagenomes</taxon>
        <taxon>ecological metagenomes</taxon>
    </lineage>
</organism>
<feature type="non-terminal residue" evidence="2">
    <location>
        <position position="144"/>
    </location>
</feature>
<feature type="domain" description="FAD-binding PCMH-type" evidence="1">
    <location>
        <begin position="36"/>
        <end position="144"/>
    </location>
</feature>